<protein>
    <submittedName>
        <fullName evidence="2">DUF2818 family protein</fullName>
    </submittedName>
</protein>
<keyword evidence="3" id="KW-1185">Reference proteome</keyword>
<feature type="transmembrane region" description="Helical" evidence="1">
    <location>
        <begin position="45"/>
        <end position="62"/>
    </location>
</feature>
<keyword evidence="1" id="KW-0472">Membrane</keyword>
<gene>
    <name evidence="2" type="ORF">H9646_08870</name>
</gene>
<sequence>MTQTASIWLVILVALVAANLPFMNERWLAAGPMASSKEKPMWGRLAELVLLYFLVGLLALALERRLGQIYPQGWEFYAITATLFVTLAFPGFVWRYLTKRRSR</sequence>
<dbReference type="InterPro" id="IPR016768">
    <property type="entry name" value="UCP019883"/>
</dbReference>
<evidence type="ECO:0000313" key="3">
    <source>
        <dbReference type="Proteomes" id="UP000634919"/>
    </source>
</evidence>
<accession>A0ABR8SBW5</accession>
<dbReference type="EMBL" id="JACSQK010000004">
    <property type="protein sequence ID" value="MBD7960599.1"/>
    <property type="molecule type" value="Genomic_DNA"/>
</dbReference>
<comment type="caution">
    <text evidence="2">The sequence shown here is derived from an EMBL/GenBank/DDBJ whole genome shotgun (WGS) entry which is preliminary data.</text>
</comment>
<reference evidence="2 3" key="1">
    <citation type="submission" date="2020-08" db="EMBL/GenBank/DDBJ databases">
        <title>A Genomic Blueprint of the Chicken Gut Microbiome.</title>
        <authorList>
            <person name="Gilroy R."/>
            <person name="Ravi A."/>
            <person name="Getino M."/>
            <person name="Pursley I."/>
            <person name="Horton D.L."/>
            <person name="Alikhan N.-F."/>
            <person name="Baker D."/>
            <person name="Gharbi K."/>
            <person name="Hall N."/>
            <person name="Watson M."/>
            <person name="Adriaenssens E.M."/>
            <person name="Foster-Nyarko E."/>
            <person name="Jarju S."/>
            <person name="Secka A."/>
            <person name="Antonio M."/>
            <person name="Oren A."/>
            <person name="Chaudhuri R."/>
            <person name="La Ragione R.M."/>
            <person name="Hildebrand F."/>
            <person name="Pallen M.J."/>
        </authorList>
    </citation>
    <scope>NUCLEOTIDE SEQUENCE [LARGE SCALE GENOMIC DNA]</scope>
    <source>
        <strain evidence="2 3">Sa2CVA6</strain>
    </source>
</reference>
<evidence type="ECO:0000256" key="1">
    <source>
        <dbReference type="SAM" id="Phobius"/>
    </source>
</evidence>
<dbReference type="PIRSF" id="PIRSF019883">
    <property type="entry name" value="UCP019883"/>
    <property type="match status" value="1"/>
</dbReference>
<dbReference type="RefSeq" id="WP_191723005.1">
    <property type="nucleotide sequence ID" value="NZ_JACSQK010000004.1"/>
</dbReference>
<dbReference type="Pfam" id="PF10993">
    <property type="entry name" value="DUF2818"/>
    <property type="match status" value="1"/>
</dbReference>
<keyword evidence="1" id="KW-1133">Transmembrane helix</keyword>
<organism evidence="2 3">
    <name type="scientific">Comamonas avium</name>
    <dbReference type="NCBI Taxonomy" id="2762231"/>
    <lineage>
        <taxon>Bacteria</taxon>
        <taxon>Pseudomonadati</taxon>
        <taxon>Pseudomonadota</taxon>
        <taxon>Betaproteobacteria</taxon>
        <taxon>Burkholderiales</taxon>
        <taxon>Comamonadaceae</taxon>
        <taxon>Comamonas</taxon>
    </lineage>
</organism>
<evidence type="ECO:0000313" key="2">
    <source>
        <dbReference type="EMBL" id="MBD7960599.1"/>
    </source>
</evidence>
<name>A0ABR8SBW5_9BURK</name>
<feature type="transmembrane region" description="Helical" evidence="1">
    <location>
        <begin position="74"/>
        <end position="97"/>
    </location>
</feature>
<keyword evidence="1" id="KW-0812">Transmembrane</keyword>
<dbReference type="Proteomes" id="UP000634919">
    <property type="component" value="Unassembled WGS sequence"/>
</dbReference>
<feature type="transmembrane region" description="Helical" evidence="1">
    <location>
        <begin position="6"/>
        <end position="24"/>
    </location>
</feature>
<proteinExistence type="predicted"/>